<comment type="caution">
    <text evidence="2">The sequence shown here is derived from an EMBL/GenBank/DDBJ whole genome shotgun (WGS) entry which is preliminary data.</text>
</comment>
<protein>
    <submittedName>
        <fullName evidence="2">Uncharacterized protein</fullName>
    </submittedName>
</protein>
<feature type="region of interest" description="Disordered" evidence="1">
    <location>
        <begin position="1"/>
        <end position="101"/>
    </location>
</feature>
<evidence type="ECO:0000256" key="1">
    <source>
        <dbReference type="SAM" id="MobiDB-lite"/>
    </source>
</evidence>
<name>A0AAD4FGV8_9PLEO</name>
<dbReference type="Proteomes" id="UP001199106">
    <property type="component" value="Unassembled WGS sequence"/>
</dbReference>
<feature type="compositionally biased region" description="Acidic residues" evidence="1">
    <location>
        <begin position="38"/>
        <end position="48"/>
    </location>
</feature>
<proteinExistence type="predicted"/>
<feature type="compositionally biased region" description="Basic residues" evidence="1">
    <location>
        <begin position="81"/>
        <end position="92"/>
    </location>
</feature>
<feature type="compositionally biased region" description="Basic and acidic residues" evidence="1">
    <location>
        <begin position="61"/>
        <end position="70"/>
    </location>
</feature>
<evidence type="ECO:0000313" key="3">
    <source>
        <dbReference type="Proteomes" id="UP001199106"/>
    </source>
</evidence>
<dbReference type="EMBL" id="JAANER010000004">
    <property type="protein sequence ID" value="KAG9190314.1"/>
    <property type="molecule type" value="Genomic_DNA"/>
</dbReference>
<gene>
    <name evidence="2" type="ORF">G6011_08402</name>
</gene>
<organism evidence="2 3">
    <name type="scientific">Alternaria panax</name>
    <dbReference type="NCBI Taxonomy" id="48097"/>
    <lineage>
        <taxon>Eukaryota</taxon>
        <taxon>Fungi</taxon>
        <taxon>Dikarya</taxon>
        <taxon>Ascomycota</taxon>
        <taxon>Pezizomycotina</taxon>
        <taxon>Dothideomycetes</taxon>
        <taxon>Pleosporomycetidae</taxon>
        <taxon>Pleosporales</taxon>
        <taxon>Pleosporineae</taxon>
        <taxon>Pleosporaceae</taxon>
        <taxon>Alternaria</taxon>
        <taxon>Alternaria sect. Panax</taxon>
    </lineage>
</organism>
<keyword evidence="3" id="KW-1185">Reference proteome</keyword>
<dbReference type="AlphaFoldDB" id="A0AAD4FGV8"/>
<accession>A0AAD4FGV8</accession>
<reference evidence="2" key="1">
    <citation type="submission" date="2021-07" db="EMBL/GenBank/DDBJ databases">
        <title>Genome Resource of American Ginseng Black Spot Pathogen Alternaria panax.</title>
        <authorList>
            <person name="Qiu C."/>
            <person name="Wang W."/>
            <person name="Liu Z."/>
        </authorList>
    </citation>
    <scope>NUCLEOTIDE SEQUENCE</scope>
    <source>
        <strain evidence="2">BNCC115425</strain>
    </source>
</reference>
<evidence type="ECO:0000313" key="2">
    <source>
        <dbReference type="EMBL" id="KAG9190314.1"/>
    </source>
</evidence>
<sequence length="101" mass="11191">MSSHISTVVMTRPGGTDLFAVPARTGHTPPPPNSWCNLEEEEEVEEEVEKAAVGDVVPVKRPNDDDKENRPPPPKTNKPSKIIKLKYGRKKPTPPLRGSER</sequence>